<dbReference type="EMBL" id="KB535131">
    <property type="protein sequence ID" value="EMP33844.1"/>
    <property type="molecule type" value="Genomic_DNA"/>
</dbReference>
<feature type="region of interest" description="Disordered" evidence="20">
    <location>
        <begin position="377"/>
        <end position="764"/>
    </location>
</feature>
<feature type="domain" description="PEHE" evidence="22">
    <location>
        <begin position="217"/>
        <end position="336"/>
    </location>
</feature>
<keyword evidence="8" id="KW-0963">Cytoplasm</keyword>
<evidence type="ECO:0000256" key="4">
    <source>
        <dbReference type="ARBA" id="ARBA00004556"/>
    </source>
</evidence>
<keyword evidence="24" id="KW-1185">Reference proteome</keyword>
<organism evidence="23 24">
    <name type="scientific">Chelonia mydas</name>
    <name type="common">Green sea-turtle</name>
    <name type="synonym">Chelonia agassizi</name>
    <dbReference type="NCBI Taxonomy" id="8469"/>
    <lineage>
        <taxon>Eukaryota</taxon>
        <taxon>Metazoa</taxon>
        <taxon>Chordata</taxon>
        <taxon>Craniata</taxon>
        <taxon>Vertebrata</taxon>
        <taxon>Euteleostomi</taxon>
        <taxon>Archelosauria</taxon>
        <taxon>Testudinata</taxon>
        <taxon>Testudines</taxon>
        <taxon>Cryptodira</taxon>
        <taxon>Durocryptodira</taxon>
        <taxon>Americhelydia</taxon>
        <taxon>Chelonioidea</taxon>
        <taxon>Cheloniidae</taxon>
        <taxon>Chelonia</taxon>
    </lineage>
</organism>
<dbReference type="GO" id="GO:0051028">
    <property type="term" value="P:mRNA transport"/>
    <property type="evidence" value="ECO:0007669"/>
    <property type="project" value="UniProtKB-KW"/>
</dbReference>
<comment type="similarity">
    <text evidence="5">Belongs to the CASC3 family.</text>
</comment>
<dbReference type="SMART" id="SM00147">
    <property type="entry name" value="RasGEF"/>
    <property type="match status" value="1"/>
</dbReference>
<feature type="compositionally biased region" description="Low complexity" evidence="20">
    <location>
        <begin position="158"/>
        <end position="169"/>
    </location>
</feature>
<dbReference type="SUPFAM" id="SSF48366">
    <property type="entry name" value="Ras GEF"/>
    <property type="match status" value="1"/>
</dbReference>
<keyword evidence="17" id="KW-0966">Cell projection</keyword>
<dbReference type="GO" id="GO:0006417">
    <property type="term" value="P:regulation of translation"/>
    <property type="evidence" value="ECO:0007669"/>
    <property type="project" value="UniProtKB-KW"/>
</dbReference>
<dbReference type="GO" id="GO:0008380">
    <property type="term" value="P:RNA splicing"/>
    <property type="evidence" value="ECO:0007669"/>
    <property type="project" value="UniProtKB-KW"/>
</dbReference>
<dbReference type="GO" id="GO:1902562">
    <property type="term" value="C:H4 histone acetyltransferase complex"/>
    <property type="evidence" value="ECO:0007669"/>
    <property type="project" value="UniProtKB-ARBA"/>
</dbReference>
<dbReference type="GO" id="GO:0003729">
    <property type="term" value="F:mRNA binding"/>
    <property type="evidence" value="ECO:0007669"/>
    <property type="project" value="InterPro"/>
</dbReference>
<dbReference type="PROSITE" id="PS52052">
    <property type="entry name" value="PEHE"/>
    <property type="match status" value="1"/>
</dbReference>
<gene>
    <name evidence="23" type="ORF">UY3_09138</name>
</gene>
<dbReference type="InterPro" id="IPR018545">
    <property type="entry name" value="Btz_dom"/>
</dbReference>
<dbReference type="eggNOG" id="KOG4264">
    <property type="taxonomic scope" value="Eukaryota"/>
</dbReference>
<feature type="compositionally biased region" description="Basic and acidic residues" evidence="20">
    <location>
        <begin position="577"/>
        <end position="587"/>
    </location>
</feature>
<evidence type="ECO:0000256" key="18">
    <source>
        <dbReference type="PROSITE-ProRule" id="PRU00168"/>
    </source>
</evidence>
<dbReference type="PROSITE" id="PS50009">
    <property type="entry name" value="RASGEF_CAT"/>
    <property type="match status" value="1"/>
</dbReference>
<evidence type="ECO:0000313" key="23">
    <source>
        <dbReference type="EMBL" id="EMP33844.1"/>
    </source>
</evidence>
<dbReference type="GO" id="GO:0006397">
    <property type="term" value="P:mRNA processing"/>
    <property type="evidence" value="ECO:0007669"/>
    <property type="project" value="UniProtKB-KW"/>
</dbReference>
<feature type="compositionally biased region" description="Basic and acidic residues" evidence="20">
    <location>
        <begin position="427"/>
        <end position="438"/>
    </location>
</feature>
<evidence type="ECO:0000256" key="10">
    <source>
        <dbReference type="ARBA" id="ARBA00022728"/>
    </source>
</evidence>
<dbReference type="GO" id="GO:0030425">
    <property type="term" value="C:dendrite"/>
    <property type="evidence" value="ECO:0007669"/>
    <property type="project" value="UniProtKB-SubCell"/>
</dbReference>
<dbReference type="InterPro" id="IPR029332">
    <property type="entry name" value="PEHE_dom"/>
</dbReference>
<keyword evidence="11" id="KW-0509">mRNA transport</keyword>
<dbReference type="SMART" id="SM01300">
    <property type="entry name" value="PEHE"/>
    <property type="match status" value="1"/>
</dbReference>
<feature type="compositionally biased region" description="Basic and acidic residues" evidence="20">
    <location>
        <begin position="137"/>
        <end position="153"/>
    </location>
</feature>
<evidence type="ECO:0000256" key="20">
    <source>
        <dbReference type="SAM" id="MobiDB-lite"/>
    </source>
</evidence>
<dbReference type="Gene3D" id="3.10.20.90">
    <property type="entry name" value="Phosphatidylinositol 3-kinase Catalytic Subunit, Chain A, domain 1"/>
    <property type="match status" value="1"/>
</dbReference>
<keyword evidence="9" id="KW-0507">mRNA processing</keyword>
<dbReference type="GO" id="GO:0010494">
    <property type="term" value="C:cytoplasmic stress granule"/>
    <property type="evidence" value="ECO:0007669"/>
    <property type="project" value="UniProtKB-SubCell"/>
</dbReference>
<keyword evidence="7" id="KW-0813">Transport</keyword>
<feature type="compositionally biased region" description="Polar residues" evidence="20">
    <location>
        <begin position="685"/>
        <end position="694"/>
    </location>
</feature>
<dbReference type="InterPro" id="IPR023578">
    <property type="entry name" value="Ras_GEF_dom_sf"/>
</dbReference>
<evidence type="ECO:0000256" key="3">
    <source>
        <dbReference type="ARBA" id="ARBA00004324"/>
    </source>
</evidence>
<feature type="compositionally biased region" description="Basic and acidic residues" evidence="20">
    <location>
        <begin position="511"/>
        <end position="534"/>
    </location>
</feature>
<dbReference type="Proteomes" id="UP000031443">
    <property type="component" value="Unassembled WGS sequence"/>
</dbReference>
<dbReference type="GO" id="GO:0005085">
    <property type="term" value="F:guanyl-nucleotide exchange factor activity"/>
    <property type="evidence" value="ECO:0007669"/>
    <property type="project" value="UniProtKB-KW"/>
</dbReference>
<evidence type="ECO:0000256" key="12">
    <source>
        <dbReference type="ARBA" id="ARBA00022845"/>
    </source>
</evidence>
<dbReference type="InterPro" id="IPR036964">
    <property type="entry name" value="RASGEF_cat_dom_sf"/>
</dbReference>
<keyword evidence="15" id="KW-0508">mRNA splicing</keyword>
<feature type="compositionally biased region" description="Polar residues" evidence="20">
    <location>
        <begin position="445"/>
        <end position="457"/>
    </location>
</feature>
<keyword evidence="10" id="KW-0747">Spliceosome</keyword>
<dbReference type="GO" id="GO:0016607">
    <property type="term" value="C:nuclear speck"/>
    <property type="evidence" value="ECO:0007669"/>
    <property type="project" value="UniProtKB-SubCell"/>
</dbReference>
<dbReference type="Pfam" id="PF15275">
    <property type="entry name" value="PEHE"/>
    <property type="match status" value="1"/>
</dbReference>
<dbReference type="GO" id="GO:0000184">
    <property type="term" value="P:nuclear-transcribed mRNA catabolic process, nonsense-mediated decay"/>
    <property type="evidence" value="ECO:0007669"/>
    <property type="project" value="UniProtKB-KW"/>
</dbReference>
<evidence type="ECO:0000256" key="7">
    <source>
        <dbReference type="ARBA" id="ARBA00022448"/>
    </source>
</evidence>
<evidence type="ECO:0000256" key="15">
    <source>
        <dbReference type="ARBA" id="ARBA00023187"/>
    </source>
</evidence>
<dbReference type="InterPro" id="IPR029071">
    <property type="entry name" value="Ubiquitin-like_domsf"/>
</dbReference>
<feature type="region of interest" description="Disordered" evidence="20">
    <location>
        <begin position="74"/>
        <end position="102"/>
    </location>
</feature>
<dbReference type="PANTHER" id="PTHR13434:SF0">
    <property type="entry name" value="PROTEIN CASC3"/>
    <property type="match status" value="1"/>
</dbReference>
<dbReference type="SUPFAM" id="SSF54236">
    <property type="entry name" value="Ubiquitin-like"/>
    <property type="match status" value="1"/>
</dbReference>
<feature type="compositionally biased region" description="Basic and acidic residues" evidence="20">
    <location>
        <begin position="458"/>
        <end position="478"/>
    </location>
</feature>
<feature type="compositionally biased region" description="Polar residues" evidence="20">
    <location>
        <begin position="632"/>
        <end position="641"/>
    </location>
</feature>
<evidence type="ECO:0000313" key="24">
    <source>
        <dbReference type="Proteomes" id="UP000031443"/>
    </source>
</evidence>
<name>M7B9N3_CHEMY</name>
<evidence type="ECO:0000256" key="19">
    <source>
        <dbReference type="SAM" id="Coils"/>
    </source>
</evidence>
<proteinExistence type="inferred from homology"/>
<dbReference type="Gene3D" id="1.20.870.10">
    <property type="entry name" value="Son of sevenless (SoS) protein Chain: S domain 1"/>
    <property type="match status" value="1"/>
</dbReference>
<dbReference type="Gene3D" id="1.10.840.10">
    <property type="entry name" value="Ras guanine-nucleotide exchange factors catalytic domain"/>
    <property type="match status" value="1"/>
</dbReference>
<dbReference type="PANTHER" id="PTHR13434">
    <property type="entry name" value="PROTEIN CASC3"/>
    <property type="match status" value="1"/>
</dbReference>
<keyword evidence="18" id="KW-0344">Guanine-nucleotide releasing factor</keyword>
<evidence type="ECO:0000256" key="1">
    <source>
        <dbReference type="ARBA" id="ARBA00004210"/>
    </source>
</evidence>
<feature type="domain" description="Ras-GEF" evidence="21">
    <location>
        <begin position="1248"/>
        <end position="1494"/>
    </location>
</feature>
<dbReference type="InterPro" id="IPR001895">
    <property type="entry name" value="RASGEF_cat_dom"/>
</dbReference>
<reference evidence="24" key="1">
    <citation type="journal article" date="2013" name="Nat. Genet.">
        <title>The draft genomes of soft-shell turtle and green sea turtle yield insights into the development and evolution of the turtle-specific body plan.</title>
        <authorList>
            <person name="Wang Z."/>
            <person name="Pascual-Anaya J."/>
            <person name="Zadissa A."/>
            <person name="Li W."/>
            <person name="Niimura Y."/>
            <person name="Huang Z."/>
            <person name="Li C."/>
            <person name="White S."/>
            <person name="Xiong Z."/>
            <person name="Fang D."/>
            <person name="Wang B."/>
            <person name="Ming Y."/>
            <person name="Chen Y."/>
            <person name="Zheng Y."/>
            <person name="Kuraku S."/>
            <person name="Pignatelli M."/>
            <person name="Herrero J."/>
            <person name="Beal K."/>
            <person name="Nozawa M."/>
            <person name="Li Q."/>
            <person name="Wang J."/>
            <person name="Zhang H."/>
            <person name="Yu L."/>
            <person name="Shigenobu S."/>
            <person name="Wang J."/>
            <person name="Liu J."/>
            <person name="Flicek P."/>
            <person name="Searle S."/>
            <person name="Wang J."/>
            <person name="Kuratani S."/>
            <person name="Yin Y."/>
            <person name="Aken B."/>
            <person name="Zhang G."/>
            <person name="Irie N."/>
        </authorList>
    </citation>
    <scope>NUCLEOTIDE SEQUENCE [LARGE SCALE GENOMIC DNA]</scope>
</reference>
<feature type="compositionally biased region" description="Acidic residues" evidence="20">
    <location>
        <begin position="393"/>
        <end position="408"/>
    </location>
</feature>
<dbReference type="GO" id="GO:0007264">
    <property type="term" value="P:small GTPase-mediated signal transduction"/>
    <property type="evidence" value="ECO:0007669"/>
    <property type="project" value="InterPro"/>
</dbReference>
<evidence type="ECO:0000256" key="8">
    <source>
        <dbReference type="ARBA" id="ARBA00022490"/>
    </source>
</evidence>
<keyword evidence="14" id="KW-0866">Nonsense-mediated mRNA decay</keyword>
<keyword evidence="13" id="KW-0694">RNA-binding</keyword>
<evidence type="ECO:0000256" key="17">
    <source>
        <dbReference type="ARBA" id="ARBA00023273"/>
    </source>
</evidence>
<dbReference type="Gene3D" id="6.10.250.2000">
    <property type="match status" value="1"/>
</dbReference>
<keyword evidence="12" id="KW-0810">Translation regulation</keyword>
<comment type="subcellular location">
    <subcellularLocation>
        <location evidence="2">Cell projection</location>
        <location evidence="2">Dendrite</location>
    </subcellularLocation>
    <subcellularLocation>
        <location evidence="1">Cytoplasm</location>
        <location evidence="1">Stress granule</location>
    </subcellularLocation>
    <subcellularLocation>
        <location evidence="4">Cytoplasm</location>
        <location evidence="4">Perinuclear region</location>
    </subcellularLocation>
    <subcellularLocation>
        <location evidence="3">Nucleus speckle</location>
    </subcellularLocation>
</comment>
<dbReference type="GO" id="GO:0005681">
    <property type="term" value="C:spliceosomal complex"/>
    <property type="evidence" value="ECO:0007669"/>
    <property type="project" value="UniProtKB-KW"/>
</dbReference>
<evidence type="ECO:0000259" key="22">
    <source>
        <dbReference type="PROSITE" id="PS52052"/>
    </source>
</evidence>
<evidence type="ECO:0000256" key="14">
    <source>
        <dbReference type="ARBA" id="ARBA00023161"/>
    </source>
</evidence>
<dbReference type="STRING" id="8469.M7B9N3"/>
<dbReference type="SMART" id="SM01044">
    <property type="entry name" value="Btz"/>
    <property type="match status" value="1"/>
</dbReference>
<sequence>MKACRLKRKCWPWFLFQLLARIERMERRMQLVKKDNEREKHRIFQGYETEEKAESEASEKLQIECQQDLLDTSQPLPPKHFSYGRNGKGHKRKSAFGSAERKTPVKKLVAEFSKVKNKTLKHSPVKEEPSSSLSETVCRRELRSQETPEKARSLVDAPLKPSTPLKSPSAHPRDKSFPSETEDLPYLSTTEMYLCRWHQPPPSPLPLREPSPKKEETVAIPSWRDHAVEPLRDSNPSDLLENLDDSVFAKRHAKLELDEKRRKRWDIQRIREQRILQRLQLRMYKKKGIQESEPEVTSFFPEPDDVESLLITPYLPVVAFGRPLPKLTPQNFELPWLDERSRCRLEMQKKQTPHRTTTSFRISFHCSNKDCTDTVAQESEDGIEGDAVLSDYESAEDSEAEEGEYSEEESSKVELKQESNNASESTGKAEKGEEKPDPKGAVTGERQSGDGQESTEPAENKVGKKVPKHLDDDEDRKNPAYIPRKGLFFEHDLRGQAQEEEVRPKGRQRKLWKDEGRWEHDKFREDEQAPKSRQELIALYGYDIRSAHNPDDIKPRRMRKPRFGSPPQREPNWANERQNKPPRHQDSDSAPLPTRTFISRHSAGMGRMPPARNVPRVGGYKENRPSYRAVEANSQHLSRTGEQAKHESSYRARRVEQAPERDPSPEAESAHVHSSPAKKEEIILESQTPSTDSVQPPPDRPIEKKSYSRARRTRNKAGDAGKLADEVPPPEGLTPVPPKPVQVVTPPPPAKAGSWETPVESSMDGLEQDMTQLNLTEQSWTQGQPPFIPPRELRGIPNHMHMGAGPPPPFNRMEEMGVQGGRAKRYSSQRQRPPVPEPAPPMHISIMEGHYYDPLQFQGPIYTHSENPAPLPPQGMIVQPEMHLPHPGLHPHQTPAPLANPGLYPPPVSMPPGQPPPQQLLAPTYFSPPGVMNFGNPSYPYPPGALPPPPPPHLYPSTQAQAQVYGGVTYYNTVQQQVQPKPSPPRRTSQPVTIKPPPPETNTPPSLQSSPWLLFAPNWVLQTERYRHLLAKPNHCCTLTDVLLDDVILTHSLFLPTERLLRELHQRYPSGEGPELPGLFSLNPVPTFLLASGGPSPGWAASDARPRKRAVLTVLLHFLETYKGILQEEESAGKVIKDLYLLIMKDVSLYPELEDEILRLHQLVERAELKVPEEIPPPSKQVKPLFRHFRRIDSCLQTRVAFRGSDEIFCRVYMPDHSYVTIRSRLSASVQDILAAVTEKLQYSEEQGAREEALALVVVASSGEKAVLQPSEECVFTTLGINSHLFACTKDAIESLVPLPEEIQVSPGDTEIHRAEAEEIANHLTAFHWELFRCIHEVRCKQNQDMLSFYAVVMGLDNAAVSRLRLTWEKLPGKFKNLFRKFETLTDPCRNHKTYREVLSKMNPPLIPFVPLILKDLTFVHEGSKTLLDGLVNVEKLHSIAEKVRTIRKYRSRPLCLDLEASPSQLQTKAYVRQFQVIDNQNLLFELSYKLEASSQ</sequence>
<feature type="coiled-coil region" evidence="19">
    <location>
        <begin position="15"/>
        <end position="42"/>
    </location>
</feature>
<evidence type="ECO:0000256" key="6">
    <source>
        <dbReference type="ARBA" id="ARBA00019964"/>
    </source>
</evidence>
<evidence type="ECO:0000259" key="21">
    <source>
        <dbReference type="PROSITE" id="PS50009"/>
    </source>
</evidence>
<evidence type="ECO:0000256" key="9">
    <source>
        <dbReference type="ARBA" id="ARBA00022664"/>
    </source>
</evidence>
<evidence type="ECO:0000256" key="13">
    <source>
        <dbReference type="ARBA" id="ARBA00022884"/>
    </source>
</evidence>
<keyword evidence="19" id="KW-0175">Coiled coil</keyword>
<feature type="region of interest" description="Disordered" evidence="20">
    <location>
        <begin position="120"/>
        <end position="182"/>
    </location>
</feature>
<feature type="region of interest" description="Disordered" evidence="20">
    <location>
        <begin position="977"/>
        <end position="1009"/>
    </location>
</feature>
<protein>
    <recommendedName>
        <fullName evidence="6">Protein CASC3</fullName>
    </recommendedName>
</protein>
<feature type="compositionally biased region" description="Pro residues" evidence="20">
    <location>
        <begin position="727"/>
        <end position="750"/>
    </location>
</feature>
<dbReference type="Pfam" id="PF09405">
    <property type="entry name" value="Btz"/>
    <property type="match status" value="1"/>
</dbReference>
<dbReference type="InterPro" id="IPR028544">
    <property type="entry name" value="CASC3"/>
</dbReference>
<evidence type="ECO:0000256" key="2">
    <source>
        <dbReference type="ARBA" id="ARBA00004279"/>
    </source>
</evidence>
<keyword evidence="16" id="KW-0539">Nucleus</keyword>
<feature type="compositionally biased region" description="Basic and acidic residues" evidence="20">
    <location>
        <begin position="545"/>
        <end position="555"/>
    </location>
</feature>
<dbReference type="GO" id="GO:0035145">
    <property type="term" value="C:exon-exon junction complex"/>
    <property type="evidence" value="ECO:0007669"/>
    <property type="project" value="InterPro"/>
</dbReference>
<dbReference type="GO" id="GO:0048471">
    <property type="term" value="C:perinuclear region of cytoplasm"/>
    <property type="evidence" value="ECO:0007669"/>
    <property type="project" value="UniProtKB-SubCell"/>
</dbReference>
<evidence type="ECO:0000256" key="5">
    <source>
        <dbReference type="ARBA" id="ARBA00009548"/>
    </source>
</evidence>
<dbReference type="Pfam" id="PF00617">
    <property type="entry name" value="RasGEF"/>
    <property type="match status" value="1"/>
</dbReference>
<evidence type="ECO:0000256" key="11">
    <source>
        <dbReference type="ARBA" id="ARBA00022816"/>
    </source>
</evidence>
<feature type="compositionally biased region" description="Basic and acidic residues" evidence="20">
    <location>
        <begin position="642"/>
        <end position="682"/>
    </location>
</feature>
<accession>M7B9N3</accession>
<evidence type="ECO:0000256" key="16">
    <source>
        <dbReference type="ARBA" id="ARBA00023242"/>
    </source>
</evidence>
<feature type="compositionally biased region" description="Basic and acidic residues" evidence="20">
    <location>
        <begin position="716"/>
        <end position="725"/>
    </location>
</feature>